<comment type="caution">
    <text evidence="2">The sequence shown here is derived from an EMBL/GenBank/DDBJ whole genome shotgun (WGS) entry which is preliminary data.</text>
</comment>
<dbReference type="Pfam" id="PF13966">
    <property type="entry name" value="zf-RVT"/>
    <property type="match status" value="1"/>
</dbReference>
<sequence>MCGIGFLLLHDEWILIGYLQQGRGIRQGYPLSPYLFILYAETLSCLLQACEADGRICGLIVTHSTPKVSHLLFADDTLIFSQAIKEALGCVWKVVDVYGKTSDQQASLHKSSIVFSRNTDMATCDEFAMILGVRVGTIHEKYLGLSYMVRRSKNDIFHYLRDGVWRRVDGWKEKTLPQNSFEQNKIHWIVWNKMLAHPAETAVTSQSNLESEKIGNVKNVLVWGDKWMPRPSTFKPISPVIGNSVDLCVTDLIDPLSHSWKVEVIDNLLWLEDASTIKDILLGRTSSPAIQGQNSSQMRARAGIWNASVPNKIKVFLWRACKEAIPTTTNLIKRKCEVDANCTSCGAPLENSKHVFLDYSFTRQTWALANIPCSVISRREGDMEGWIVNVRK</sequence>
<evidence type="ECO:0000313" key="3">
    <source>
        <dbReference type="Proteomes" id="UP001289374"/>
    </source>
</evidence>
<dbReference type="InterPro" id="IPR026960">
    <property type="entry name" value="RVT-Znf"/>
</dbReference>
<gene>
    <name evidence="2" type="ORF">Sango_1586900</name>
</gene>
<reference evidence="2" key="1">
    <citation type="submission" date="2020-06" db="EMBL/GenBank/DDBJ databases">
        <authorList>
            <person name="Li T."/>
            <person name="Hu X."/>
            <person name="Zhang T."/>
            <person name="Song X."/>
            <person name="Zhang H."/>
            <person name="Dai N."/>
            <person name="Sheng W."/>
            <person name="Hou X."/>
            <person name="Wei L."/>
        </authorList>
    </citation>
    <scope>NUCLEOTIDE SEQUENCE</scope>
    <source>
        <strain evidence="2">K16</strain>
        <tissue evidence="2">Leaf</tissue>
    </source>
</reference>
<proteinExistence type="predicted"/>
<dbReference type="PROSITE" id="PS50878">
    <property type="entry name" value="RT_POL"/>
    <property type="match status" value="1"/>
</dbReference>
<dbReference type="InterPro" id="IPR000477">
    <property type="entry name" value="RT_dom"/>
</dbReference>
<organism evidence="2 3">
    <name type="scientific">Sesamum angolense</name>
    <dbReference type="NCBI Taxonomy" id="2727404"/>
    <lineage>
        <taxon>Eukaryota</taxon>
        <taxon>Viridiplantae</taxon>
        <taxon>Streptophyta</taxon>
        <taxon>Embryophyta</taxon>
        <taxon>Tracheophyta</taxon>
        <taxon>Spermatophyta</taxon>
        <taxon>Magnoliopsida</taxon>
        <taxon>eudicotyledons</taxon>
        <taxon>Gunneridae</taxon>
        <taxon>Pentapetalae</taxon>
        <taxon>asterids</taxon>
        <taxon>lamiids</taxon>
        <taxon>Lamiales</taxon>
        <taxon>Pedaliaceae</taxon>
        <taxon>Sesamum</taxon>
    </lineage>
</organism>
<keyword evidence="3" id="KW-1185">Reference proteome</keyword>
<reference evidence="2" key="2">
    <citation type="journal article" date="2024" name="Plant">
        <title>Genomic evolution and insights into agronomic trait innovations of Sesamum species.</title>
        <authorList>
            <person name="Miao H."/>
            <person name="Wang L."/>
            <person name="Qu L."/>
            <person name="Liu H."/>
            <person name="Sun Y."/>
            <person name="Le M."/>
            <person name="Wang Q."/>
            <person name="Wei S."/>
            <person name="Zheng Y."/>
            <person name="Lin W."/>
            <person name="Duan Y."/>
            <person name="Cao H."/>
            <person name="Xiong S."/>
            <person name="Wang X."/>
            <person name="Wei L."/>
            <person name="Li C."/>
            <person name="Ma Q."/>
            <person name="Ju M."/>
            <person name="Zhao R."/>
            <person name="Li G."/>
            <person name="Mu C."/>
            <person name="Tian Q."/>
            <person name="Mei H."/>
            <person name="Zhang T."/>
            <person name="Gao T."/>
            <person name="Zhang H."/>
        </authorList>
    </citation>
    <scope>NUCLEOTIDE SEQUENCE</scope>
    <source>
        <strain evidence="2">K16</strain>
    </source>
</reference>
<evidence type="ECO:0000259" key="1">
    <source>
        <dbReference type="PROSITE" id="PS50878"/>
    </source>
</evidence>
<dbReference type="Pfam" id="PF00078">
    <property type="entry name" value="RVT_1"/>
    <property type="match status" value="1"/>
</dbReference>
<dbReference type="AlphaFoldDB" id="A0AAE2BTY8"/>
<feature type="domain" description="Reverse transcriptase" evidence="1">
    <location>
        <begin position="1"/>
        <end position="135"/>
    </location>
</feature>
<dbReference type="Proteomes" id="UP001289374">
    <property type="component" value="Unassembled WGS sequence"/>
</dbReference>
<dbReference type="EMBL" id="JACGWL010000008">
    <property type="protein sequence ID" value="KAK4397503.1"/>
    <property type="molecule type" value="Genomic_DNA"/>
</dbReference>
<evidence type="ECO:0000313" key="2">
    <source>
        <dbReference type="EMBL" id="KAK4397503.1"/>
    </source>
</evidence>
<name>A0AAE2BTY8_9LAMI</name>
<dbReference type="PANTHER" id="PTHR33116:SF86">
    <property type="entry name" value="REVERSE TRANSCRIPTASE DOMAIN-CONTAINING PROTEIN"/>
    <property type="match status" value="1"/>
</dbReference>
<protein>
    <submittedName>
        <fullName evidence="2">Mitochondrial protein</fullName>
    </submittedName>
</protein>
<dbReference type="PANTHER" id="PTHR33116">
    <property type="entry name" value="REVERSE TRANSCRIPTASE ZINC-BINDING DOMAIN-CONTAINING PROTEIN-RELATED-RELATED"/>
    <property type="match status" value="1"/>
</dbReference>
<accession>A0AAE2BTY8</accession>